<dbReference type="Proteomes" id="UP001497535">
    <property type="component" value="Unassembled WGS sequence"/>
</dbReference>
<gene>
    <name evidence="1" type="ORF">MENTE1834_LOCUS25562</name>
</gene>
<accession>A0ACB0ZJK0</accession>
<name>A0ACB0ZJK0_MELEN</name>
<comment type="caution">
    <text evidence="1">The sequence shown here is derived from an EMBL/GenBank/DDBJ whole genome shotgun (WGS) entry which is preliminary data.</text>
</comment>
<reference evidence="1" key="1">
    <citation type="submission" date="2023-11" db="EMBL/GenBank/DDBJ databases">
        <authorList>
            <person name="Poullet M."/>
        </authorList>
    </citation>
    <scope>NUCLEOTIDE SEQUENCE</scope>
    <source>
        <strain evidence="1">E1834</strain>
    </source>
</reference>
<evidence type="ECO:0000313" key="1">
    <source>
        <dbReference type="EMBL" id="CAK5078503.1"/>
    </source>
</evidence>
<protein>
    <submittedName>
        <fullName evidence="1">Uncharacterized protein</fullName>
    </submittedName>
</protein>
<proteinExistence type="predicted"/>
<dbReference type="EMBL" id="CAVMJV010000036">
    <property type="protein sequence ID" value="CAK5078503.1"/>
    <property type="molecule type" value="Genomic_DNA"/>
</dbReference>
<evidence type="ECO:0000313" key="2">
    <source>
        <dbReference type="Proteomes" id="UP001497535"/>
    </source>
</evidence>
<sequence>MAVSSGGLDNPSLMLGSQPTSAFTQFNSGMSRNNSHGTEDSICNAETINALVELANRQQQFHQQQKFSLNSALGNFENTLAATELASRISDVATGNGCNHSPLGATLENTVCITSQPSNVEKMEISEDNGPLKEEINSVERELMDEELLDEDLGCCPLSSPTISSQSTGEASITHQQSPGDADRDSIDTNDQPSEISKPTTIVNIKQQLSPINNQKNTSNNSLLSSQPMDASSSSPCF</sequence>
<keyword evidence="2" id="KW-1185">Reference proteome</keyword>
<organism evidence="1 2">
    <name type="scientific">Meloidogyne enterolobii</name>
    <name type="common">Root-knot nematode worm</name>
    <name type="synonym">Meloidogyne mayaguensis</name>
    <dbReference type="NCBI Taxonomy" id="390850"/>
    <lineage>
        <taxon>Eukaryota</taxon>
        <taxon>Metazoa</taxon>
        <taxon>Ecdysozoa</taxon>
        <taxon>Nematoda</taxon>
        <taxon>Chromadorea</taxon>
        <taxon>Rhabditida</taxon>
        <taxon>Tylenchina</taxon>
        <taxon>Tylenchomorpha</taxon>
        <taxon>Tylenchoidea</taxon>
        <taxon>Meloidogynidae</taxon>
        <taxon>Meloidogyninae</taxon>
        <taxon>Meloidogyne</taxon>
    </lineage>
</organism>